<name>X1LAV5_9ZZZZ</name>
<dbReference type="AlphaFoldDB" id="X1LAV5"/>
<organism evidence="1">
    <name type="scientific">marine sediment metagenome</name>
    <dbReference type="NCBI Taxonomy" id="412755"/>
    <lineage>
        <taxon>unclassified sequences</taxon>
        <taxon>metagenomes</taxon>
        <taxon>ecological metagenomes</taxon>
    </lineage>
</organism>
<sequence>ITNQLIDEKLPVQGFDFSGDFYALPNVIPLLTKPGSYELLEEIMATAVPMRVRA</sequence>
<protein>
    <submittedName>
        <fullName evidence="1">Uncharacterized protein</fullName>
    </submittedName>
</protein>
<evidence type="ECO:0000313" key="1">
    <source>
        <dbReference type="EMBL" id="GAI02961.1"/>
    </source>
</evidence>
<proteinExistence type="predicted"/>
<gene>
    <name evidence="1" type="ORF">S06H3_21008</name>
</gene>
<comment type="caution">
    <text evidence="1">The sequence shown here is derived from an EMBL/GenBank/DDBJ whole genome shotgun (WGS) entry which is preliminary data.</text>
</comment>
<accession>X1LAV5</accession>
<reference evidence="1" key="1">
    <citation type="journal article" date="2014" name="Front. Microbiol.">
        <title>High frequency of phylogenetically diverse reductive dehalogenase-homologous genes in deep subseafloor sedimentary metagenomes.</title>
        <authorList>
            <person name="Kawai M."/>
            <person name="Futagami T."/>
            <person name="Toyoda A."/>
            <person name="Takaki Y."/>
            <person name="Nishi S."/>
            <person name="Hori S."/>
            <person name="Arai W."/>
            <person name="Tsubouchi T."/>
            <person name="Morono Y."/>
            <person name="Uchiyama I."/>
            <person name="Ito T."/>
            <person name="Fujiyama A."/>
            <person name="Inagaki F."/>
            <person name="Takami H."/>
        </authorList>
    </citation>
    <scope>NUCLEOTIDE SEQUENCE</scope>
    <source>
        <strain evidence="1">Expedition CK06-06</strain>
    </source>
</reference>
<dbReference type="EMBL" id="BARV01010964">
    <property type="protein sequence ID" value="GAI02961.1"/>
    <property type="molecule type" value="Genomic_DNA"/>
</dbReference>
<feature type="non-terminal residue" evidence="1">
    <location>
        <position position="1"/>
    </location>
</feature>